<gene>
    <name evidence="1" type="ORF">AQPW35_33980</name>
</gene>
<reference evidence="2" key="1">
    <citation type="submission" date="2019-03" db="EMBL/GenBank/DDBJ databases">
        <title>Aquabacterium pictum sp.nov., the first bacteriochlorophyll a-containing freshwater bacterium in the genus Aquabacterium of the class Betaproteobacteria.</title>
        <authorList>
            <person name="Hirose S."/>
            <person name="Tank M."/>
            <person name="Hara E."/>
            <person name="Tamaki H."/>
            <person name="Takaichi S."/>
            <person name="Haruta S."/>
            <person name="Hanada S."/>
        </authorList>
    </citation>
    <scope>NUCLEOTIDE SEQUENCE [LARGE SCALE GENOMIC DNA]</scope>
    <source>
        <strain evidence="2">W35</strain>
    </source>
</reference>
<sequence length="73" mass="7610">MPDTTVTIRPAAGLVVRDPATRAPLATEGELKTLDTYWSRRLLDGDVHLVADAAATTQPAAKAALKAPQGSAQ</sequence>
<comment type="caution">
    <text evidence="1">The sequence shown here is derived from an EMBL/GenBank/DDBJ whole genome shotgun (WGS) entry which is preliminary data.</text>
</comment>
<accession>A0A480AW35</accession>
<dbReference type="RefSeq" id="WP_137734053.1">
    <property type="nucleotide sequence ID" value="NZ_BJCL01000009.1"/>
</dbReference>
<evidence type="ECO:0000313" key="1">
    <source>
        <dbReference type="EMBL" id="GCL64317.1"/>
    </source>
</evidence>
<keyword evidence="2" id="KW-1185">Reference proteome</keyword>
<dbReference type="OrthoDB" id="8689507at2"/>
<dbReference type="InterPro" id="IPR024400">
    <property type="entry name" value="DUF2635"/>
</dbReference>
<dbReference type="Pfam" id="PF10948">
    <property type="entry name" value="DUF2635"/>
    <property type="match status" value="1"/>
</dbReference>
<protein>
    <recommendedName>
        <fullName evidence="3">DUF2635 domain-containing protein</fullName>
    </recommendedName>
</protein>
<dbReference type="AlphaFoldDB" id="A0A480AW35"/>
<dbReference type="Proteomes" id="UP000301751">
    <property type="component" value="Unassembled WGS sequence"/>
</dbReference>
<evidence type="ECO:0008006" key="3">
    <source>
        <dbReference type="Google" id="ProtNLM"/>
    </source>
</evidence>
<name>A0A480AW35_9BURK</name>
<evidence type="ECO:0000313" key="2">
    <source>
        <dbReference type="Proteomes" id="UP000301751"/>
    </source>
</evidence>
<proteinExistence type="predicted"/>
<organism evidence="1 2">
    <name type="scientific">Pseudaquabacterium pictum</name>
    <dbReference type="NCBI Taxonomy" id="2315236"/>
    <lineage>
        <taxon>Bacteria</taxon>
        <taxon>Pseudomonadati</taxon>
        <taxon>Pseudomonadota</taxon>
        <taxon>Betaproteobacteria</taxon>
        <taxon>Burkholderiales</taxon>
        <taxon>Sphaerotilaceae</taxon>
        <taxon>Pseudaquabacterium</taxon>
    </lineage>
</organism>
<dbReference type="EMBL" id="BJCL01000009">
    <property type="protein sequence ID" value="GCL64317.1"/>
    <property type="molecule type" value="Genomic_DNA"/>
</dbReference>